<dbReference type="AlphaFoldDB" id="A0A9W8UKZ1"/>
<sequence length="501" mass="58200">MSRGDRYEQDRYYYDRDRDYERDRDRGGGGGSASGGYARDRVVEDDRYYMRGGRGVDVEERDRFYERDVDVDRRRPAYEEPRYADHLARDFERGVSLDDREREYRRPRSDIFDRRPEPGPLVRHSPPPPARSRYEYDERDTYRESYREPPRELGPAPVRDPYRDEFYPPPPPRSERPEQFHEVVRERTIERDRSPAASRVSRSHRSHSRSRSRSASSHSRSGGTSVRAEYPKKGKTRIPARLVSTKIIIDLGYPYVEEGGTIIVQKALGQEHIDELLRLSEEYTKAEVDISVPAPAKSSAGEIIQERREEHHSPHHDDIKQEVIISPTPQPIYIQAPAPAPPPPAPSSHAPVIVDAHPRSPSHHGHGHGHGSVEIVDKTVIREDYPRYLKNDYEEDTLVVAPLVRARSRSRSRARSDIRAEIRALEREYEGRSRSRHHHHHHHRDEEEYDIVRTERMEDGQLVVFEERLDRVTSHPKPARIEKDKKGPPAGLLRAMLTSLT</sequence>
<feature type="compositionally biased region" description="Basic and acidic residues" evidence="1">
    <location>
        <begin position="1"/>
        <end position="27"/>
    </location>
</feature>
<keyword evidence="4" id="KW-1185">Reference proteome</keyword>
<proteinExistence type="predicted"/>
<organism evidence="3 4">
    <name type="scientific">Akanthomyces muscarius</name>
    <name type="common">Entomopathogenic fungus</name>
    <name type="synonym">Lecanicillium muscarium</name>
    <dbReference type="NCBI Taxonomy" id="2231603"/>
    <lineage>
        <taxon>Eukaryota</taxon>
        <taxon>Fungi</taxon>
        <taxon>Dikarya</taxon>
        <taxon>Ascomycota</taxon>
        <taxon>Pezizomycotina</taxon>
        <taxon>Sordariomycetes</taxon>
        <taxon>Hypocreomycetidae</taxon>
        <taxon>Hypocreales</taxon>
        <taxon>Cordycipitaceae</taxon>
        <taxon>Akanthomyces</taxon>
    </lineage>
</organism>
<dbReference type="Proteomes" id="UP001144673">
    <property type="component" value="Chromosome 4"/>
</dbReference>
<feature type="region of interest" description="Disordered" evidence="1">
    <location>
        <begin position="1"/>
        <end position="233"/>
    </location>
</feature>
<feature type="compositionally biased region" description="Basic residues" evidence="1">
    <location>
        <begin position="201"/>
        <end position="212"/>
    </location>
</feature>
<feature type="region of interest" description="Disordered" evidence="1">
    <location>
        <begin position="429"/>
        <end position="448"/>
    </location>
</feature>
<dbReference type="KEGG" id="amus:LMH87_011291"/>
<feature type="compositionally biased region" description="Basic and acidic residues" evidence="1">
    <location>
        <begin position="38"/>
        <end position="117"/>
    </location>
</feature>
<accession>A0A9W8UKZ1</accession>
<feature type="domain" description="DUF8035" evidence="2">
    <location>
        <begin position="232"/>
        <end position="285"/>
    </location>
</feature>
<evidence type="ECO:0000256" key="1">
    <source>
        <dbReference type="SAM" id="MobiDB-lite"/>
    </source>
</evidence>
<feature type="compositionally biased region" description="Basic and acidic residues" evidence="1">
    <location>
        <begin position="173"/>
        <end position="194"/>
    </location>
</feature>
<evidence type="ECO:0000313" key="4">
    <source>
        <dbReference type="Proteomes" id="UP001144673"/>
    </source>
</evidence>
<evidence type="ECO:0000259" key="2">
    <source>
        <dbReference type="Pfam" id="PF26118"/>
    </source>
</evidence>
<name>A0A9W8UKZ1_AKAMU</name>
<gene>
    <name evidence="3" type="ORF">LMH87_011291</name>
</gene>
<evidence type="ECO:0000313" key="3">
    <source>
        <dbReference type="EMBL" id="KAJ4150545.1"/>
    </source>
</evidence>
<feature type="compositionally biased region" description="Basic residues" evidence="1">
    <location>
        <begin position="434"/>
        <end position="443"/>
    </location>
</feature>
<protein>
    <recommendedName>
        <fullName evidence="2">DUF8035 domain-containing protein</fullName>
    </recommendedName>
</protein>
<dbReference type="RefSeq" id="XP_056052259.1">
    <property type="nucleotide sequence ID" value="XM_056200408.1"/>
</dbReference>
<dbReference type="EMBL" id="JAJHUN010000009">
    <property type="protein sequence ID" value="KAJ4150545.1"/>
    <property type="molecule type" value="Genomic_DNA"/>
</dbReference>
<comment type="caution">
    <text evidence="3">The sequence shown here is derived from an EMBL/GenBank/DDBJ whole genome shotgun (WGS) entry which is preliminary data.</text>
</comment>
<feature type="compositionally biased region" description="Basic and acidic residues" evidence="1">
    <location>
        <begin position="132"/>
        <end position="151"/>
    </location>
</feature>
<dbReference type="InterPro" id="IPR058348">
    <property type="entry name" value="DUF8035"/>
</dbReference>
<reference evidence="3" key="1">
    <citation type="journal article" date="2023" name="Access Microbiol">
        <title>De-novo genome assembly for Akanthomyces muscarius, a biocontrol agent of insect agricultural pests.</title>
        <authorList>
            <person name="Erdos Z."/>
            <person name="Studholme D.J."/>
            <person name="Raymond B."/>
            <person name="Sharma M."/>
        </authorList>
    </citation>
    <scope>NUCLEOTIDE SEQUENCE</scope>
    <source>
        <strain evidence="3">Ve6</strain>
    </source>
</reference>
<dbReference type="GeneID" id="80898450"/>
<dbReference type="Pfam" id="PF26118">
    <property type="entry name" value="DUF8035"/>
    <property type="match status" value="1"/>
</dbReference>